<gene>
    <name evidence="1" type="ORF">A3A96_04095</name>
</gene>
<sequence>MDYKNELRSLIKAIFVHNPKESKQFCFRRGIERRSIKFLAKNFSSRCPDQKFVADKFLSRGRYPFRVGSQNVGSRKADCSAFLRFVKTETCFSSKKNS</sequence>
<dbReference type="EMBL" id="MHWB01000010">
    <property type="protein sequence ID" value="OHB01717.1"/>
    <property type="molecule type" value="Genomic_DNA"/>
</dbReference>
<reference evidence="1 2" key="1">
    <citation type="journal article" date="2016" name="Nat. Commun.">
        <title>Thousands of microbial genomes shed light on interconnected biogeochemical processes in an aquifer system.</title>
        <authorList>
            <person name="Anantharaman K."/>
            <person name="Brown C.T."/>
            <person name="Hug L.A."/>
            <person name="Sharon I."/>
            <person name="Castelle C.J."/>
            <person name="Probst A.J."/>
            <person name="Thomas B.C."/>
            <person name="Singh A."/>
            <person name="Wilkins M.J."/>
            <person name="Karaoz U."/>
            <person name="Brodie E.L."/>
            <person name="Williams K.H."/>
            <person name="Hubbard S.S."/>
            <person name="Banfield J.F."/>
        </authorList>
    </citation>
    <scope>NUCLEOTIDE SEQUENCE [LARGE SCALE GENOMIC DNA]</scope>
</reference>
<evidence type="ECO:0000313" key="1">
    <source>
        <dbReference type="EMBL" id="OHB01717.1"/>
    </source>
</evidence>
<evidence type="ECO:0000313" key="2">
    <source>
        <dbReference type="Proteomes" id="UP000177707"/>
    </source>
</evidence>
<comment type="caution">
    <text evidence="1">The sequence shown here is derived from an EMBL/GenBank/DDBJ whole genome shotgun (WGS) entry which is preliminary data.</text>
</comment>
<organism evidence="1 2">
    <name type="scientific">Candidatus Zambryskibacteria bacterium RIFCSPLOWO2_01_FULL_39_39</name>
    <dbReference type="NCBI Taxonomy" id="1802758"/>
    <lineage>
        <taxon>Bacteria</taxon>
        <taxon>Candidatus Zambryskiibacteriota</taxon>
    </lineage>
</organism>
<dbReference type="Proteomes" id="UP000177707">
    <property type="component" value="Unassembled WGS sequence"/>
</dbReference>
<dbReference type="AlphaFoldDB" id="A0A1G2TWP4"/>
<accession>A0A1G2TWP4</accession>
<proteinExistence type="predicted"/>
<protein>
    <submittedName>
        <fullName evidence="1">Uncharacterized protein</fullName>
    </submittedName>
</protein>
<name>A0A1G2TWP4_9BACT</name>